<protein>
    <recommendedName>
        <fullName evidence="6">Secreted protein</fullName>
    </recommendedName>
</protein>
<keyword evidence="4" id="KW-1185">Reference proteome</keyword>
<proteinExistence type="predicted"/>
<evidence type="ECO:0000313" key="2">
    <source>
        <dbReference type="EMBL" id="AYV23807.1"/>
    </source>
</evidence>
<sequence>MNNKMAISIALSSLVSMNAALAAISESAEAPVTAQPTEQHGGKCAAGKCGTEKRFEKQELDSDPQDKLVRARDGKCGLSGQGINAPADAVTSANSKVTGGVCGQ</sequence>
<feature type="chain" id="PRO_5044580437" description="Secreted protein" evidence="1">
    <location>
        <begin position="23"/>
        <end position="104"/>
    </location>
</feature>
<reference evidence="2 5" key="3">
    <citation type="submission" date="2018-11" db="EMBL/GenBank/DDBJ databases">
        <title>Complete Genome Sequence of Vbrio mediterranei 117-T6: a Potential Pathogen Bacteria Isolated from the Conchocelis of Pyropia.</title>
        <authorList>
            <person name="Liu Q."/>
        </authorList>
    </citation>
    <scope>NUCLEOTIDE SEQUENCE [LARGE SCALE GENOMIC DNA]</scope>
    <source>
        <strain evidence="2 5">117-T6</strain>
    </source>
</reference>
<evidence type="ECO:0000313" key="4">
    <source>
        <dbReference type="Proteomes" id="UP000238163"/>
    </source>
</evidence>
<dbReference type="EMBL" id="CP033578">
    <property type="protein sequence ID" value="AYV23807.1"/>
    <property type="molecule type" value="Genomic_DNA"/>
</dbReference>
<accession>A0A2S9ZHT7</accession>
<evidence type="ECO:0000256" key="1">
    <source>
        <dbReference type="SAM" id="SignalP"/>
    </source>
</evidence>
<dbReference type="Proteomes" id="UP000279760">
    <property type="component" value="Chromosome 2"/>
</dbReference>
<name>A0A2S9ZHT7_9VIBR</name>
<keyword evidence="1" id="KW-0732">Signal</keyword>
<reference evidence="3" key="1">
    <citation type="submission" date="2017-09" db="EMBL/GenBank/DDBJ databases">
        <authorList>
            <person name="Girard L."/>
            <person name="Lami R."/>
            <person name="Suzuki M."/>
            <person name="Baudart J."/>
        </authorList>
    </citation>
    <scope>NUCLEOTIDE SEQUENCE</scope>
    <source>
        <strain evidence="3">17LN0615E</strain>
    </source>
</reference>
<evidence type="ECO:0000313" key="3">
    <source>
        <dbReference type="EMBL" id="PRQ65344.1"/>
    </source>
</evidence>
<organism evidence="2 5">
    <name type="scientific">Vibrio mediterranei</name>
    <dbReference type="NCBI Taxonomy" id="689"/>
    <lineage>
        <taxon>Bacteria</taxon>
        <taxon>Pseudomonadati</taxon>
        <taxon>Pseudomonadota</taxon>
        <taxon>Gammaproteobacteria</taxon>
        <taxon>Vibrionales</taxon>
        <taxon>Vibrionaceae</taxon>
        <taxon>Vibrio</taxon>
    </lineage>
</organism>
<dbReference type="Proteomes" id="UP000238163">
    <property type="component" value="Unassembled WGS sequence"/>
</dbReference>
<reference evidence="3 4" key="2">
    <citation type="submission" date="2018-03" db="EMBL/GenBank/DDBJ databases">
        <title>Genetic Diversity and Phenotypic Plasticity of AHL Mediated Quorum Sensing in Environmental Strains of Vibrio mediterranei.</title>
        <authorList>
            <person name="Lantoine F."/>
            <person name="Vouve F."/>
        </authorList>
    </citation>
    <scope>NUCLEOTIDE SEQUENCE [LARGE SCALE GENOMIC DNA]</scope>
    <source>
        <strain evidence="3 4">17LN0615E</strain>
    </source>
</reference>
<feature type="signal peptide" evidence="1">
    <location>
        <begin position="1"/>
        <end position="22"/>
    </location>
</feature>
<evidence type="ECO:0008006" key="6">
    <source>
        <dbReference type="Google" id="ProtNLM"/>
    </source>
</evidence>
<gene>
    <name evidence="3" type="ORF">COR51_22885</name>
    <name evidence="2" type="ORF">ECB94_21245</name>
</gene>
<dbReference type="RefSeq" id="WP_038227665.1">
    <property type="nucleotide sequence ID" value="NZ_CP033578.1"/>
</dbReference>
<dbReference type="AlphaFoldDB" id="A0A2S9ZHT7"/>
<dbReference type="EMBL" id="NWTN01000023">
    <property type="protein sequence ID" value="PRQ65344.1"/>
    <property type="molecule type" value="Genomic_DNA"/>
</dbReference>
<evidence type="ECO:0000313" key="5">
    <source>
        <dbReference type="Proteomes" id="UP000279760"/>
    </source>
</evidence>